<evidence type="ECO:0000313" key="2">
    <source>
        <dbReference type="Proteomes" id="UP000032142"/>
    </source>
</evidence>
<accession>A0A0B0NYR8</accession>
<name>A0A0B0NYR8_GOSAR</name>
<keyword evidence="2" id="KW-1185">Reference proteome</keyword>
<sequence>MNLFGKFRQPSARLDLVAYNFWGKTKNNGKEIFIERKYEKNKKSKYMGERVFTTKDGQNLCHFIPYL</sequence>
<evidence type="ECO:0000313" key="1">
    <source>
        <dbReference type="EMBL" id="KHG17960.1"/>
    </source>
</evidence>
<dbReference type="AlphaFoldDB" id="A0A0B0NYR8"/>
<dbReference type="Proteomes" id="UP000032142">
    <property type="component" value="Unassembled WGS sequence"/>
</dbReference>
<organism evidence="1 2">
    <name type="scientific">Gossypium arboreum</name>
    <name type="common">Tree cotton</name>
    <name type="synonym">Gossypium nanking</name>
    <dbReference type="NCBI Taxonomy" id="29729"/>
    <lineage>
        <taxon>Eukaryota</taxon>
        <taxon>Viridiplantae</taxon>
        <taxon>Streptophyta</taxon>
        <taxon>Embryophyta</taxon>
        <taxon>Tracheophyta</taxon>
        <taxon>Spermatophyta</taxon>
        <taxon>Magnoliopsida</taxon>
        <taxon>eudicotyledons</taxon>
        <taxon>Gunneridae</taxon>
        <taxon>Pentapetalae</taxon>
        <taxon>rosids</taxon>
        <taxon>malvids</taxon>
        <taxon>Malvales</taxon>
        <taxon>Malvaceae</taxon>
        <taxon>Malvoideae</taxon>
        <taxon>Gossypium</taxon>
    </lineage>
</organism>
<protein>
    <submittedName>
        <fullName evidence="1">Ewing's tumor-associated antigen 1</fullName>
    </submittedName>
</protein>
<gene>
    <name evidence="1" type="ORF">F383_21943</name>
</gene>
<dbReference type="EMBL" id="KN409493">
    <property type="protein sequence ID" value="KHG17960.1"/>
    <property type="molecule type" value="Genomic_DNA"/>
</dbReference>
<proteinExistence type="predicted"/>
<reference evidence="2" key="1">
    <citation type="submission" date="2014-09" db="EMBL/GenBank/DDBJ databases">
        <authorList>
            <person name="Mudge J."/>
            <person name="Ramaraj T."/>
            <person name="Lindquist I.E."/>
            <person name="Bharti A.K."/>
            <person name="Sundararajan A."/>
            <person name="Cameron C.T."/>
            <person name="Woodward J.E."/>
            <person name="May G.D."/>
            <person name="Brubaker C."/>
            <person name="Broadhvest J."/>
            <person name="Wilkins T.A."/>
        </authorList>
    </citation>
    <scope>NUCLEOTIDE SEQUENCE</scope>
    <source>
        <strain evidence="2">cv. AKA8401</strain>
    </source>
</reference>